<dbReference type="Gene3D" id="1.20.1260.100">
    <property type="entry name" value="TspO/MBR protein"/>
    <property type="match status" value="1"/>
</dbReference>
<dbReference type="InterPro" id="IPR004307">
    <property type="entry name" value="TspO_MBR"/>
</dbReference>
<comment type="similarity">
    <text evidence="2">Belongs to the TspO/BZRP family.</text>
</comment>
<evidence type="ECO:0000256" key="3">
    <source>
        <dbReference type="ARBA" id="ARBA00022692"/>
    </source>
</evidence>
<gene>
    <name evidence="8" type="ORF">K2U94_07210</name>
</gene>
<feature type="transmembrane region" description="Helical" evidence="7">
    <location>
        <begin position="125"/>
        <end position="146"/>
    </location>
</feature>
<comment type="caution">
    <text evidence="8">The sequence shown here is derived from an EMBL/GenBank/DDBJ whole genome shotgun (WGS) entry which is preliminary data.</text>
</comment>
<dbReference type="PANTHER" id="PTHR10057:SF0">
    <property type="entry name" value="TRANSLOCATOR PROTEIN"/>
    <property type="match status" value="1"/>
</dbReference>
<feature type="region of interest" description="Disordered" evidence="6">
    <location>
        <begin position="1"/>
        <end position="22"/>
    </location>
</feature>
<feature type="transmembrane region" description="Helical" evidence="7">
    <location>
        <begin position="153"/>
        <end position="174"/>
    </location>
</feature>
<dbReference type="Pfam" id="PF03073">
    <property type="entry name" value="TspO_MBR"/>
    <property type="match status" value="1"/>
</dbReference>
<dbReference type="PANTHER" id="PTHR10057">
    <property type="entry name" value="PERIPHERAL-TYPE BENZODIAZEPINE RECEPTOR"/>
    <property type="match status" value="1"/>
</dbReference>
<keyword evidence="9" id="KW-1185">Reference proteome</keyword>
<dbReference type="CDD" id="cd15904">
    <property type="entry name" value="TSPO_MBR"/>
    <property type="match status" value="1"/>
</dbReference>
<dbReference type="EMBL" id="JAIVFP010000001">
    <property type="protein sequence ID" value="MCI4682550.1"/>
    <property type="molecule type" value="Genomic_DNA"/>
</dbReference>
<feature type="transmembrane region" description="Helical" evidence="7">
    <location>
        <begin position="28"/>
        <end position="48"/>
    </location>
</feature>
<name>A0ABS9Z587_9HYPH</name>
<feature type="transmembrane region" description="Helical" evidence="7">
    <location>
        <begin position="98"/>
        <end position="119"/>
    </location>
</feature>
<evidence type="ECO:0000256" key="2">
    <source>
        <dbReference type="ARBA" id="ARBA00007524"/>
    </source>
</evidence>
<keyword evidence="3 7" id="KW-0812">Transmembrane</keyword>
<dbReference type="InterPro" id="IPR038330">
    <property type="entry name" value="TspO/MBR-related_sf"/>
</dbReference>
<keyword evidence="4 7" id="KW-1133">Transmembrane helix</keyword>
<feature type="transmembrane region" description="Helical" evidence="7">
    <location>
        <begin position="68"/>
        <end position="86"/>
    </location>
</feature>
<comment type="subcellular location">
    <subcellularLocation>
        <location evidence="1">Membrane</location>
        <topology evidence="1">Multi-pass membrane protein</topology>
    </subcellularLocation>
</comment>
<dbReference type="RefSeq" id="WP_243066553.1">
    <property type="nucleotide sequence ID" value="NZ_JAIVFK010000004.1"/>
</dbReference>
<sequence length="178" mass="19248">MTASPETLPPPGSGPAHDPAPGMAPRRAAVIAVGLVFFDSLLGQLATIPNITPWYEGLAKPSFTPPNAVFGPVWTLLYALMALAFWRILIQPKQKARSLAIGVFLAQLALNVIWSYAFFAAHSPLLGLIDIIPQEILVVATTILFWRLDRLAGLCLLPLALWVGYAAVLNLAVWRLNG</sequence>
<proteinExistence type="inferred from homology"/>
<evidence type="ECO:0000256" key="4">
    <source>
        <dbReference type="ARBA" id="ARBA00022989"/>
    </source>
</evidence>
<evidence type="ECO:0000313" key="9">
    <source>
        <dbReference type="Proteomes" id="UP001139104"/>
    </source>
</evidence>
<keyword evidence="5 7" id="KW-0472">Membrane</keyword>
<evidence type="ECO:0000256" key="7">
    <source>
        <dbReference type="SAM" id="Phobius"/>
    </source>
</evidence>
<evidence type="ECO:0000256" key="5">
    <source>
        <dbReference type="ARBA" id="ARBA00023136"/>
    </source>
</evidence>
<reference evidence="8" key="1">
    <citation type="journal article" date="2022" name="ISME J.">
        <title>Identification of active gaseous-alkane degraders at natural gas seeps.</title>
        <authorList>
            <person name="Farhan Ul Haque M."/>
            <person name="Hernandez M."/>
            <person name="Crombie A.T."/>
            <person name="Murrell J.C."/>
        </authorList>
    </citation>
    <scope>NUCLEOTIDE SEQUENCE</scope>
    <source>
        <strain evidence="8">PC2</strain>
    </source>
</reference>
<accession>A0ABS9Z587</accession>
<organism evidence="8 9">
    <name type="scientific">Candidatus Rhodoblastus alkanivorans</name>
    <dbReference type="NCBI Taxonomy" id="2954117"/>
    <lineage>
        <taxon>Bacteria</taxon>
        <taxon>Pseudomonadati</taxon>
        <taxon>Pseudomonadota</taxon>
        <taxon>Alphaproteobacteria</taxon>
        <taxon>Hyphomicrobiales</taxon>
        <taxon>Rhodoblastaceae</taxon>
        <taxon>Rhodoblastus</taxon>
    </lineage>
</organism>
<protein>
    <submittedName>
        <fullName evidence="8">Tryptophan-rich sensory protein</fullName>
    </submittedName>
</protein>
<evidence type="ECO:0000313" key="8">
    <source>
        <dbReference type="EMBL" id="MCI4682550.1"/>
    </source>
</evidence>
<dbReference type="Proteomes" id="UP001139104">
    <property type="component" value="Unassembled WGS sequence"/>
</dbReference>
<evidence type="ECO:0000256" key="6">
    <source>
        <dbReference type="SAM" id="MobiDB-lite"/>
    </source>
</evidence>
<evidence type="ECO:0000256" key="1">
    <source>
        <dbReference type="ARBA" id="ARBA00004141"/>
    </source>
</evidence>